<evidence type="ECO:0000313" key="2">
    <source>
        <dbReference type="EMBL" id="CAD7000633.1"/>
    </source>
</evidence>
<evidence type="ECO:0000256" key="1">
    <source>
        <dbReference type="SAM" id="MobiDB-lite"/>
    </source>
</evidence>
<protein>
    <submittedName>
        <fullName evidence="2">(Mediterranean fruit fly) hypothetical protein</fullName>
    </submittedName>
</protein>
<dbReference type="AlphaFoldDB" id="A0A811UUC9"/>
<organism evidence="2 3">
    <name type="scientific">Ceratitis capitata</name>
    <name type="common">Mediterranean fruit fly</name>
    <name type="synonym">Tephritis capitata</name>
    <dbReference type="NCBI Taxonomy" id="7213"/>
    <lineage>
        <taxon>Eukaryota</taxon>
        <taxon>Metazoa</taxon>
        <taxon>Ecdysozoa</taxon>
        <taxon>Arthropoda</taxon>
        <taxon>Hexapoda</taxon>
        <taxon>Insecta</taxon>
        <taxon>Pterygota</taxon>
        <taxon>Neoptera</taxon>
        <taxon>Endopterygota</taxon>
        <taxon>Diptera</taxon>
        <taxon>Brachycera</taxon>
        <taxon>Muscomorpha</taxon>
        <taxon>Tephritoidea</taxon>
        <taxon>Tephritidae</taxon>
        <taxon>Ceratitis</taxon>
        <taxon>Ceratitis</taxon>
    </lineage>
</organism>
<accession>A0A811UUC9</accession>
<evidence type="ECO:0000313" key="3">
    <source>
        <dbReference type="Proteomes" id="UP000606786"/>
    </source>
</evidence>
<gene>
    <name evidence="2" type="ORF">CCAP1982_LOCUS9107</name>
</gene>
<feature type="region of interest" description="Disordered" evidence="1">
    <location>
        <begin position="43"/>
        <end position="64"/>
    </location>
</feature>
<dbReference type="Proteomes" id="UP000606786">
    <property type="component" value="Unassembled WGS sequence"/>
</dbReference>
<comment type="caution">
    <text evidence="2">The sequence shown here is derived from an EMBL/GenBank/DDBJ whole genome shotgun (WGS) entry which is preliminary data.</text>
</comment>
<sequence length="64" mass="6952">MLPPYLRPKPTQVQIVSHSKSKGQPQVIQAYATLLRFPHICGERQTPPAGHSTVRSACSLSGAK</sequence>
<keyword evidence="3" id="KW-1185">Reference proteome</keyword>
<name>A0A811UUC9_CERCA</name>
<proteinExistence type="predicted"/>
<reference evidence="2" key="1">
    <citation type="submission" date="2020-11" db="EMBL/GenBank/DDBJ databases">
        <authorList>
            <person name="Whitehead M."/>
        </authorList>
    </citation>
    <scope>NUCLEOTIDE SEQUENCE</scope>
    <source>
        <strain evidence="2">EGII</strain>
    </source>
</reference>
<dbReference type="EMBL" id="CAJHJT010000012">
    <property type="protein sequence ID" value="CAD7000633.1"/>
    <property type="molecule type" value="Genomic_DNA"/>
</dbReference>
<feature type="compositionally biased region" description="Polar residues" evidence="1">
    <location>
        <begin position="53"/>
        <end position="64"/>
    </location>
</feature>